<keyword evidence="7 8" id="KW-0472">Membrane</keyword>
<dbReference type="STRING" id="1499967.U27_03372"/>
<evidence type="ECO:0000256" key="6">
    <source>
        <dbReference type="ARBA" id="ARBA00022989"/>
    </source>
</evidence>
<protein>
    <recommendedName>
        <fullName evidence="8">Probable membrane transporter protein</fullName>
    </recommendedName>
</protein>
<evidence type="ECO:0000313" key="9">
    <source>
        <dbReference type="EMBL" id="GAK56410.1"/>
    </source>
</evidence>
<comment type="similarity">
    <text evidence="2 8">Belongs to the 4-toluene sulfonate uptake permease (TSUP) (TC 2.A.102) family.</text>
</comment>
<evidence type="ECO:0000256" key="2">
    <source>
        <dbReference type="ARBA" id="ARBA00009142"/>
    </source>
</evidence>
<dbReference type="PANTHER" id="PTHR30269">
    <property type="entry name" value="TRANSMEMBRANE PROTEIN YFCA"/>
    <property type="match status" value="1"/>
</dbReference>
<keyword evidence="6 8" id="KW-1133">Transmembrane helix</keyword>
<dbReference type="Pfam" id="PF01925">
    <property type="entry name" value="TauE"/>
    <property type="match status" value="1"/>
</dbReference>
<evidence type="ECO:0000256" key="5">
    <source>
        <dbReference type="ARBA" id="ARBA00022692"/>
    </source>
</evidence>
<accession>A0A081BVQ5</accession>
<dbReference type="InterPro" id="IPR002781">
    <property type="entry name" value="TM_pro_TauE-like"/>
</dbReference>
<feature type="transmembrane region" description="Helical" evidence="8">
    <location>
        <begin position="171"/>
        <end position="190"/>
    </location>
</feature>
<evidence type="ECO:0000256" key="1">
    <source>
        <dbReference type="ARBA" id="ARBA00004651"/>
    </source>
</evidence>
<keyword evidence="3" id="KW-0813">Transport</keyword>
<keyword evidence="10" id="KW-1185">Reference proteome</keyword>
<feature type="transmembrane region" description="Helical" evidence="8">
    <location>
        <begin position="196"/>
        <end position="213"/>
    </location>
</feature>
<feature type="transmembrane region" description="Helical" evidence="8">
    <location>
        <begin position="225"/>
        <end position="243"/>
    </location>
</feature>
<dbReference type="eggNOG" id="COG0730">
    <property type="taxonomic scope" value="Bacteria"/>
</dbReference>
<dbReference type="Proteomes" id="UP000030661">
    <property type="component" value="Unassembled WGS sequence"/>
</dbReference>
<sequence length="245" mass="26742">MKSVLIFCIAFLATLTGSISGGSTSMVTIPIWLMFGVPLPVAVGSEKLNTSFWVGCAAYNYLRSRPIDWRLLTGLSLCGLFGVYWGTRVTISVNSEILKPCIGVILFLLVIFTALRPRLGVLSKPPTLGRLLTGVFGLPLGFYEGFFGSGNSIFTSIVLCQTRGHDLLQALGHYYILAWMWSVFAAIRYIHQGYYALWLVSASIPGAILGGYVGSRLGSKRGAVFVKRMFLVVGAIFSLKLLFGY</sequence>
<evidence type="ECO:0000313" key="10">
    <source>
        <dbReference type="Proteomes" id="UP000030661"/>
    </source>
</evidence>
<feature type="transmembrane region" description="Helical" evidence="8">
    <location>
        <begin position="135"/>
        <end position="159"/>
    </location>
</feature>
<feature type="transmembrane region" description="Helical" evidence="8">
    <location>
        <begin position="97"/>
        <end position="115"/>
    </location>
</feature>
<dbReference type="PANTHER" id="PTHR30269:SF0">
    <property type="entry name" value="MEMBRANE TRANSPORTER PROTEIN YFCA-RELATED"/>
    <property type="match status" value="1"/>
</dbReference>
<name>A0A081BVQ5_VECG1</name>
<evidence type="ECO:0000256" key="7">
    <source>
        <dbReference type="ARBA" id="ARBA00023136"/>
    </source>
</evidence>
<feature type="transmembrane region" description="Helical" evidence="8">
    <location>
        <begin position="69"/>
        <end position="85"/>
    </location>
</feature>
<dbReference type="GO" id="GO:0005886">
    <property type="term" value="C:plasma membrane"/>
    <property type="evidence" value="ECO:0007669"/>
    <property type="project" value="UniProtKB-SubCell"/>
</dbReference>
<dbReference type="AlphaFoldDB" id="A0A081BVQ5"/>
<comment type="subcellular location">
    <subcellularLocation>
        <location evidence="1 8">Cell membrane</location>
        <topology evidence="1 8">Multi-pass membrane protein</topology>
    </subcellularLocation>
</comment>
<organism evidence="9">
    <name type="scientific">Vecturithrix granuli</name>
    <dbReference type="NCBI Taxonomy" id="1499967"/>
    <lineage>
        <taxon>Bacteria</taxon>
        <taxon>Candidatus Moduliflexota</taxon>
        <taxon>Candidatus Vecturitrichia</taxon>
        <taxon>Candidatus Vecturitrichales</taxon>
        <taxon>Candidatus Vecturitrichaceae</taxon>
        <taxon>Candidatus Vecturithrix</taxon>
    </lineage>
</organism>
<evidence type="ECO:0000256" key="3">
    <source>
        <dbReference type="ARBA" id="ARBA00022448"/>
    </source>
</evidence>
<evidence type="ECO:0000256" key="8">
    <source>
        <dbReference type="RuleBase" id="RU363041"/>
    </source>
</evidence>
<dbReference type="HOGENOM" id="CLU_045498_2_0_0"/>
<reference evidence="9" key="1">
    <citation type="journal article" date="2015" name="PeerJ">
        <title>First genomic representation of candidate bacterial phylum KSB3 points to enhanced environmental sensing as a trigger of wastewater bulking.</title>
        <authorList>
            <person name="Sekiguchi Y."/>
            <person name="Ohashi A."/>
            <person name="Parks D.H."/>
            <person name="Yamauchi T."/>
            <person name="Tyson G.W."/>
            <person name="Hugenholtz P."/>
        </authorList>
    </citation>
    <scope>NUCLEOTIDE SEQUENCE [LARGE SCALE GENOMIC DNA]</scope>
</reference>
<keyword evidence="4 8" id="KW-1003">Cell membrane</keyword>
<proteinExistence type="inferred from homology"/>
<keyword evidence="5 8" id="KW-0812">Transmembrane</keyword>
<dbReference type="InterPro" id="IPR052017">
    <property type="entry name" value="TSUP"/>
</dbReference>
<gene>
    <name evidence="9" type="ORF">U27_03372</name>
</gene>
<dbReference type="EMBL" id="DF820464">
    <property type="protein sequence ID" value="GAK56410.1"/>
    <property type="molecule type" value="Genomic_DNA"/>
</dbReference>
<evidence type="ECO:0000256" key="4">
    <source>
        <dbReference type="ARBA" id="ARBA00022475"/>
    </source>
</evidence>